<feature type="compositionally biased region" description="Polar residues" evidence="1">
    <location>
        <begin position="13"/>
        <end position="22"/>
    </location>
</feature>
<dbReference type="Proteomes" id="UP000616769">
    <property type="component" value="Unassembled WGS sequence"/>
</dbReference>
<dbReference type="AlphaFoldDB" id="A0A132AFW2"/>
<dbReference type="OrthoDB" id="10683007at2759"/>
<feature type="region of interest" description="Disordered" evidence="1">
    <location>
        <begin position="162"/>
        <end position="193"/>
    </location>
</feature>
<feature type="compositionally biased region" description="Low complexity" evidence="1">
    <location>
        <begin position="26"/>
        <end position="37"/>
    </location>
</feature>
<evidence type="ECO:0000313" key="2">
    <source>
        <dbReference type="EMBL" id="KPM09813.1"/>
    </source>
</evidence>
<organism evidence="2 3">
    <name type="scientific">Sarcoptes scabiei</name>
    <name type="common">Itch mite</name>
    <name type="synonym">Acarus scabiei</name>
    <dbReference type="NCBI Taxonomy" id="52283"/>
    <lineage>
        <taxon>Eukaryota</taxon>
        <taxon>Metazoa</taxon>
        <taxon>Ecdysozoa</taxon>
        <taxon>Arthropoda</taxon>
        <taxon>Chelicerata</taxon>
        <taxon>Arachnida</taxon>
        <taxon>Acari</taxon>
        <taxon>Acariformes</taxon>
        <taxon>Sarcoptiformes</taxon>
        <taxon>Astigmata</taxon>
        <taxon>Psoroptidia</taxon>
        <taxon>Sarcoptoidea</taxon>
        <taxon>Sarcoptidae</taxon>
        <taxon>Sarcoptinae</taxon>
        <taxon>Sarcoptes</taxon>
    </lineage>
</organism>
<accession>A0A132AFW2</accession>
<proteinExistence type="predicted"/>
<sequence length="305" mass="35877">MSEDRFHKRFHTDSNYWSNPIGTDQLKTSNLSESSPSSVESFDLEAFDDKFITKRKYRLSEAPTFHLTDQSDESSEQAALPVAVIKFPHNLRSEKDQPLIEPDNRKSNGSGYWSNPFLIYESQIKVRLEKNQETEKYLLANKDGKLLIPKSYLDSSTDLISDEKVETSRSRRNRKRAPTKSRKSGPLNRRLARPNRQLDRYIHRMFHLVVNDRLNTGRRKGFKRVMISKRSIETLNYLSKDVIKKFAESADQLMLYTGRKRMNDWVVMSVVKMLFSMVQFEKIPEILQQYIYRIDSEQDSSRRSF</sequence>
<dbReference type="EMBL" id="JXLN01014112">
    <property type="protein sequence ID" value="KPM09813.1"/>
    <property type="molecule type" value="Genomic_DNA"/>
</dbReference>
<feature type="region of interest" description="Disordered" evidence="1">
    <location>
        <begin position="1"/>
        <end position="37"/>
    </location>
</feature>
<reference evidence="2 3" key="1">
    <citation type="journal article" date="2015" name="Parasit. Vectors">
        <title>Draft genome of the scabies mite.</title>
        <authorList>
            <person name="Rider S.D.Jr."/>
            <person name="Morgan M.S."/>
            <person name="Arlian L.G."/>
        </authorList>
    </citation>
    <scope>NUCLEOTIDE SEQUENCE [LARGE SCALE GENOMIC DNA]</scope>
    <source>
        <strain evidence="2">Arlian Lab</strain>
    </source>
</reference>
<name>A0A132AFW2_SARSC</name>
<evidence type="ECO:0000313" key="3">
    <source>
        <dbReference type="Proteomes" id="UP000616769"/>
    </source>
</evidence>
<comment type="caution">
    <text evidence="2">The sequence shown here is derived from an EMBL/GenBank/DDBJ whole genome shotgun (WGS) entry which is preliminary data.</text>
</comment>
<evidence type="ECO:0000256" key="1">
    <source>
        <dbReference type="SAM" id="MobiDB-lite"/>
    </source>
</evidence>
<gene>
    <name evidence="2" type="ORF">QR98_0083580</name>
</gene>
<dbReference type="VEuPathDB" id="VectorBase:SSCA005726"/>
<protein>
    <submittedName>
        <fullName evidence="2">Uncharacterized protein</fullName>
    </submittedName>
</protein>
<feature type="compositionally biased region" description="Basic residues" evidence="1">
    <location>
        <begin position="170"/>
        <end position="183"/>
    </location>
</feature>